<feature type="transmembrane region" description="Helical" evidence="1">
    <location>
        <begin position="20"/>
        <end position="40"/>
    </location>
</feature>
<dbReference type="AlphaFoldDB" id="A0A3S9P2R6"/>
<dbReference type="Proteomes" id="UP000267268">
    <property type="component" value="Chromosome 1"/>
</dbReference>
<feature type="transmembrane region" description="Helical" evidence="1">
    <location>
        <begin position="46"/>
        <end position="66"/>
    </location>
</feature>
<reference evidence="2 3" key="1">
    <citation type="submission" date="2018-12" db="EMBL/GenBank/DDBJ databases">
        <title>Flammeovirga pectinis sp. nov., isolated from the gut of the Korean scallop, Patinopecten yessoensis.</title>
        <authorList>
            <person name="Bae J.-W."/>
            <person name="Jeong Y.-S."/>
            <person name="Kang W."/>
        </authorList>
    </citation>
    <scope>NUCLEOTIDE SEQUENCE [LARGE SCALE GENOMIC DNA]</scope>
    <source>
        <strain evidence="2 3">L12M1</strain>
    </source>
</reference>
<feature type="transmembrane region" description="Helical" evidence="1">
    <location>
        <begin position="78"/>
        <end position="99"/>
    </location>
</feature>
<feature type="transmembrane region" description="Helical" evidence="1">
    <location>
        <begin position="119"/>
        <end position="143"/>
    </location>
</feature>
<dbReference type="KEGG" id="fll:EI427_09685"/>
<dbReference type="EMBL" id="CP034562">
    <property type="protein sequence ID" value="AZQ62501.1"/>
    <property type="molecule type" value="Genomic_DNA"/>
</dbReference>
<keyword evidence="1" id="KW-0472">Membrane</keyword>
<organism evidence="2 3">
    <name type="scientific">Flammeovirga pectinis</name>
    <dbReference type="NCBI Taxonomy" id="2494373"/>
    <lineage>
        <taxon>Bacteria</taxon>
        <taxon>Pseudomonadati</taxon>
        <taxon>Bacteroidota</taxon>
        <taxon>Cytophagia</taxon>
        <taxon>Cytophagales</taxon>
        <taxon>Flammeovirgaceae</taxon>
        <taxon>Flammeovirga</taxon>
    </lineage>
</organism>
<gene>
    <name evidence="2" type="ORF">EI427_09685</name>
</gene>
<name>A0A3S9P2R6_9BACT</name>
<protein>
    <submittedName>
        <fullName evidence="2">Uncharacterized protein</fullName>
    </submittedName>
</protein>
<dbReference type="OrthoDB" id="975813at2"/>
<evidence type="ECO:0000313" key="2">
    <source>
        <dbReference type="EMBL" id="AZQ62501.1"/>
    </source>
</evidence>
<evidence type="ECO:0000313" key="3">
    <source>
        <dbReference type="Proteomes" id="UP000267268"/>
    </source>
</evidence>
<keyword evidence="1" id="KW-0812">Transmembrane</keyword>
<keyword evidence="1" id="KW-1133">Transmembrane helix</keyword>
<proteinExistence type="predicted"/>
<evidence type="ECO:0000256" key="1">
    <source>
        <dbReference type="SAM" id="Phobius"/>
    </source>
</evidence>
<keyword evidence="3" id="KW-1185">Reference proteome</keyword>
<dbReference type="RefSeq" id="WP_126614065.1">
    <property type="nucleotide sequence ID" value="NZ_CP034562.1"/>
</dbReference>
<sequence length="303" mass="34476">MSNIKEVVVHEVKKTLLVTLYFAAGFNLLVLLVGLMVDTVELKMGYFGAATFSAALTGKVVVLLETVGIDLKLKRTKLINVVVLKAILFTIVIFLAIVIEDILKGMIADDLTFREALHHVIASFNSHFFLARCIYMFMLFALYHFIFEVDKFLGTTELFDMVFSRFFNQKDREYIILSLRWNFEADVLNQQIKTTQDFTHKINQVLPKFKGTISSYELDGIMCLWENSDTKDFMNKAKEFFKEAQKLDGKYGVINIRGAVKKGIISEAEVGGFLKKEILRVSPVLDEVKAISRTESGLPLKEL</sequence>
<accession>A0A3S9P2R6</accession>